<dbReference type="OrthoDB" id="10261598at2759"/>
<dbReference type="AlphaFoldDB" id="A0A3L8SQV7"/>
<protein>
    <submittedName>
        <fullName evidence="1">Uncharacterized protein</fullName>
    </submittedName>
</protein>
<evidence type="ECO:0000313" key="1">
    <source>
        <dbReference type="EMBL" id="RLW06013.1"/>
    </source>
</evidence>
<reference evidence="1 2" key="1">
    <citation type="journal article" date="2018" name="Proc. R. Soc. B">
        <title>A non-coding region near Follistatin controls head colour polymorphism in the Gouldian finch.</title>
        <authorList>
            <person name="Toomey M.B."/>
            <person name="Marques C.I."/>
            <person name="Andrade P."/>
            <person name="Araujo P.M."/>
            <person name="Sabatino S."/>
            <person name="Gazda M.A."/>
            <person name="Afonso S."/>
            <person name="Lopes R.J."/>
            <person name="Corbo J.C."/>
            <person name="Carneiro M."/>
        </authorList>
    </citation>
    <scope>NUCLEOTIDE SEQUENCE [LARGE SCALE GENOMIC DNA]</scope>
    <source>
        <strain evidence="1">Red01</strain>
        <tissue evidence="1">Muscle</tissue>
    </source>
</reference>
<proteinExistence type="predicted"/>
<gene>
    <name evidence="1" type="ORF">DV515_00004872</name>
</gene>
<name>A0A3L8SQV7_CHLGU</name>
<evidence type="ECO:0000313" key="2">
    <source>
        <dbReference type="Proteomes" id="UP000276834"/>
    </source>
</evidence>
<dbReference type="EMBL" id="QUSF01000010">
    <property type="protein sequence ID" value="RLW06013.1"/>
    <property type="molecule type" value="Genomic_DNA"/>
</dbReference>
<keyword evidence="2" id="KW-1185">Reference proteome</keyword>
<sequence length="112" mass="12740">MWGCISDAEQRNKEGRNKQENVVKVEMVWEEMLCMYNMACSLCIQTEPSTTHKAHVRHLSANRSGLALRSRETKMPAGSAWCYRALLLLLSPVPLWAAELSCRNEDGEAVDW</sequence>
<accession>A0A3L8SQV7</accession>
<comment type="caution">
    <text evidence="1">The sequence shown here is derived from an EMBL/GenBank/DDBJ whole genome shotgun (WGS) entry which is preliminary data.</text>
</comment>
<dbReference type="Proteomes" id="UP000276834">
    <property type="component" value="Unassembled WGS sequence"/>
</dbReference>
<organism evidence="1 2">
    <name type="scientific">Chloebia gouldiae</name>
    <name type="common">Gouldian finch</name>
    <name type="synonym">Erythrura gouldiae</name>
    <dbReference type="NCBI Taxonomy" id="44316"/>
    <lineage>
        <taxon>Eukaryota</taxon>
        <taxon>Metazoa</taxon>
        <taxon>Chordata</taxon>
        <taxon>Craniata</taxon>
        <taxon>Vertebrata</taxon>
        <taxon>Euteleostomi</taxon>
        <taxon>Archelosauria</taxon>
        <taxon>Archosauria</taxon>
        <taxon>Dinosauria</taxon>
        <taxon>Saurischia</taxon>
        <taxon>Theropoda</taxon>
        <taxon>Coelurosauria</taxon>
        <taxon>Aves</taxon>
        <taxon>Neognathae</taxon>
        <taxon>Neoaves</taxon>
        <taxon>Telluraves</taxon>
        <taxon>Australaves</taxon>
        <taxon>Passeriformes</taxon>
        <taxon>Passeroidea</taxon>
        <taxon>Passeridae</taxon>
        <taxon>Chloebia</taxon>
    </lineage>
</organism>